<evidence type="ECO:0000259" key="7">
    <source>
        <dbReference type="PROSITE" id="PS51412"/>
    </source>
</evidence>
<evidence type="ECO:0000256" key="1">
    <source>
        <dbReference type="ARBA" id="ARBA00004370"/>
    </source>
</evidence>
<dbReference type="RefSeq" id="XP_001018017.1">
    <property type="nucleotide sequence ID" value="XM_001018017.1"/>
</dbReference>
<accession>Q23MJ4</accession>
<gene>
    <name evidence="8" type="ORF">TTHERM_01047030</name>
</gene>
<dbReference type="Proteomes" id="UP000009168">
    <property type="component" value="Unassembled WGS sequence"/>
</dbReference>
<dbReference type="GeneID" id="7844503"/>
<dbReference type="GO" id="GO:0016020">
    <property type="term" value="C:membrane"/>
    <property type="evidence" value="ECO:0007669"/>
    <property type="project" value="UniProtKB-SubCell"/>
</dbReference>
<keyword evidence="9" id="KW-1185">Reference proteome</keyword>
<dbReference type="AlphaFoldDB" id="Q23MJ4"/>
<keyword evidence="4" id="KW-0472">Membrane</keyword>
<dbReference type="PROSITE" id="PS51412">
    <property type="entry name" value="MACPF_2"/>
    <property type="match status" value="1"/>
</dbReference>
<name>Q23MJ4_TETTS</name>
<evidence type="ECO:0000313" key="9">
    <source>
        <dbReference type="Proteomes" id="UP000009168"/>
    </source>
</evidence>
<reference evidence="9" key="1">
    <citation type="journal article" date="2006" name="PLoS Biol.">
        <title>Macronuclear genome sequence of the ciliate Tetrahymena thermophila, a model eukaryote.</title>
        <authorList>
            <person name="Eisen J.A."/>
            <person name="Coyne R.S."/>
            <person name="Wu M."/>
            <person name="Wu D."/>
            <person name="Thiagarajan M."/>
            <person name="Wortman J.R."/>
            <person name="Badger J.H."/>
            <person name="Ren Q."/>
            <person name="Amedeo P."/>
            <person name="Jones K.M."/>
            <person name="Tallon L.J."/>
            <person name="Delcher A.L."/>
            <person name="Salzberg S.L."/>
            <person name="Silva J.C."/>
            <person name="Haas B.J."/>
            <person name="Majoros W.H."/>
            <person name="Farzad M."/>
            <person name="Carlton J.M."/>
            <person name="Smith R.K. Jr."/>
            <person name="Garg J."/>
            <person name="Pearlman R.E."/>
            <person name="Karrer K.M."/>
            <person name="Sun L."/>
            <person name="Manning G."/>
            <person name="Elde N.C."/>
            <person name="Turkewitz A.P."/>
            <person name="Asai D.J."/>
            <person name="Wilkes D.E."/>
            <person name="Wang Y."/>
            <person name="Cai H."/>
            <person name="Collins K."/>
            <person name="Stewart B.A."/>
            <person name="Lee S.R."/>
            <person name="Wilamowska K."/>
            <person name="Weinberg Z."/>
            <person name="Ruzzo W.L."/>
            <person name="Wloga D."/>
            <person name="Gaertig J."/>
            <person name="Frankel J."/>
            <person name="Tsao C.-C."/>
            <person name="Gorovsky M.A."/>
            <person name="Keeling P.J."/>
            <person name="Waller R.F."/>
            <person name="Patron N.J."/>
            <person name="Cherry J.M."/>
            <person name="Stover N.A."/>
            <person name="Krieger C.J."/>
            <person name="del Toro C."/>
            <person name="Ryder H.F."/>
            <person name="Williamson S.C."/>
            <person name="Barbeau R.A."/>
            <person name="Hamilton E.P."/>
            <person name="Orias E."/>
        </authorList>
    </citation>
    <scope>NUCLEOTIDE SEQUENCE [LARGE SCALE GENOMIC DNA]</scope>
    <source>
        <strain evidence="9">SB210</strain>
    </source>
</reference>
<keyword evidence="6" id="KW-0732">Signal</keyword>
<dbReference type="HOGENOM" id="CLU_812579_0_0_1"/>
<dbReference type="InterPro" id="IPR020863">
    <property type="entry name" value="MACPF_CS"/>
</dbReference>
<protein>
    <submittedName>
        <fullName evidence="8">MAC/perforin domain protein</fullName>
    </submittedName>
</protein>
<dbReference type="PROSITE" id="PS00279">
    <property type="entry name" value="MACPF_1"/>
    <property type="match status" value="1"/>
</dbReference>
<evidence type="ECO:0000313" key="8">
    <source>
        <dbReference type="EMBL" id="EAR97772.1"/>
    </source>
</evidence>
<dbReference type="Pfam" id="PF01823">
    <property type="entry name" value="MACPF"/>
    <property type="match status" value="1"/>
</dbReference>
<comment type="subcellular location">
    <subcellularLocation>
        <location evidence="1">Membrane</location>
    </subcellularLocation>
    <subcellularLocation>
        <location evidence="2">Secreted</location>
    </subcellularLocation>
</comment>
<sequence length="342" mass="38761">MLSQKTLICLSFILLLTQAQVLPGLDYIKSGYDGTKILNDQLGQSKYPIFQFDPSNGENDYTMNGKTYKVPMAVQATDLSIRKETQCEGIFYSFSDFQKKYSESITFSAGFTISEITPSLNVNHQLDQLHQEITQNNKAVSVSQSYWAMYTLTTAPAFLMPLNPMFKQSLDALNRMARNPASDTQQTIYNQVINSFGTHFVSSVVMGGAAKIYTTINQGYIKTLDFEQIKTQVTLDVNNQIFKFKFGYDSTDITQRPTESFKKNSDDIIVFSPEVDHLQDPKAWSTWESTVPMKPQPVNTTVSYISDLAYEYPEVQAHLRKTIEYYLKNNKLPSIGEINNTA</sequence>
<feature type="chain" id="PRO_5004201959" evidence="6">
    <location>
        <begin position="20"/>
        <end position="342"/>
    </location>
</feature>
<dbReference type="SMART" id="SM00457">
    <property type="entry name" value="MACPF"/>
    <property type="match status" value="1"/>
</dbReference>
<dbReference type="TCDB" id="1.C.39.2.6">
    <property type="family name" value="the membrane attack complex/perforin (macpf) family"/>
</dbReference>
<dbReference type="InterPro" id="IPR020864">
    <property type="entry name" value="MACPF"/>
</dbReference>
<evidence type="ECO:0000256" key="3">
    <source>
        <dbReference type="ARBA" id="ARBA00022525"/>
    </source>
</evidence>
<dbReference type="OMA" id="ISHYDYR"/>
<proteinExistence type="predicted"/>
<organism evidence="8 9">
    <name type="scientific">Tetrahymena thermophila (strain SB210)</name>
    <dbReference type="NCBI Taxonomy" id="312017"/>
    <lineage>
        <taxon>Eukaryota</taxon>
        <taxon>Sar</taxon>
        <taxon>Alveolata</taxon>
        <taxon>Ciliophora</taxon>
        <taxon>Intramacronucleata</taxon>
        <taxon>Oligohymenophorea</taxon>
        <taxon>Hymenostomatida</taxon>
        <taxon>Tetrahymenina</taxon>
        <taxon>Tetrahymenidae</taxon>
        <taxon>Tetrahymena</taxon>
    </lineage>
</organism>
<dbReference type="GO" id="GO:0005576">
    <property type="term" value="C:extracellular region"/>
    <property type="evidence" value="ECO:0007669"/>
    <property type="project" value="UniProtKB-SubCell"/>
</dbReference>
<dbReference type="eggNOG" id="ENOG502SEYF">
    <property type="taxonomic scope" value="Eukaryota"/>
</dbReference>
<evidence type="ECO:0000256" key="4">
    <source>
        <dbReference type="ARBA" id="ARBA00023136"/>
    </source>
</evidence>
<evidence type="ECO:0000256" key="5">
    <source>
        <dbReference type="ARBA" id="ARBA00023157"/>
    </source>
</evidence>
<dbReference type="InParanoid" id="Q23MJ4"/>
<evidence type="ECO:0000256" key="6">
    <source>
        <dbReference type="SAM" id="SignalP"/>
    </source>
</evidence>
<feature type="signal peptide" evidence="6">
    <location>
        <begin position="1"/>
        <end position="19"/>
    </location>
</feature>
<dbReference type="EMBL" id="GG662659">
    <property type="protein sequence ID" value="EAR97772.1"/>
    <property type="molecule type" value="Genomic_DNA"/>
</dbReference>
<feature type="domain" description="MACPF" evidence="7">
    <location>
        <begin position="11"/>
        <end position="342"/>
    </location>
</feature>
<keyword evidence="3" id="KW-0964">Secreted</keyword>
<keyword evidence="5" id="KW-1015">Disulfide bond</keyword>
<dbReference type="KEGG" id="tet:TTHERM_01047030"/>
<evidence type="ECO:0000256" key="2">
    <source>
        <dbReference type="ARBA" id="ARBA00004613"/>
    </source>
</evidence>
<dbReference type="OrthoDB" id="1366754at2759"/>